<dbReference type="AlphaFoldDB" id="A0A4S3JHM7"/>
<comment type="caution">
    <text evidence="6">The sequence shown here is derived from an EMBL/GenBank/DDBJ whole genome shotgun (WGS) entry which is preliminary data.</text>
</comment>
<keyword evidence="2 5" id="KW-0812">Transmembrane</keyword>
<gene>
    <name evidence="6" type="ORF">EYZ11_007818</name>
</gene>
<protein>
    <submittedName>
        <fullName evidence="6">Uncharacterized protein</fullName>
    </submittedName>
</protein>
<evidence type="ECO:0000256" key="5">
    <source>
        <dbReference type="SAM" id="Phobius"/>
    </source>
</evidence>
<evidence type="ECO:0000256" key="4">
    <source>
        <dbReference type="ARBA" id="ARBA00023136"/>
    </source>
</evidence>
<accession>A0A4S3JHM7</accession>
<evidence type="ECO:0000256" key="1">
    <source>
        <dbReference type="ARBA" id="ARBA00004141"/>
    </source>
</evidence>
<dbReference type="GO" id="GO:0016020">
    <property type="term" value="C:membrane"/>
    <property type="evidence" value="ECO:0007669"/>
    <property type="project" value="UniProtKB-SubCell"/>
</dbReference>
<evidence type="ECO:0000313" key="7">
    <source>
        <dbReference type="Proteomes" id="UP000308092"/>
    </source>
</evidence>
<keyword evidence="3 5" id="KW-1133">Transmembrane helix</keyword>
<feature type="transmembrane region" description="Helical" evidence="5">
    <location>
        <begin position="314"/>
        <end position="333"/>
    </location>
</feature>
<comment type="subcellular location">
    <subcellularLocation>
        <location evidence="1">Membrane</location>
        <topology evidence="1">Multi-pass membrane protein</topology>
    </subcellularLocation>
</comment>
<reference evidence="6 7" key="1">
    <citation type="submission" date="2019-03" db="EMBL/GenBank/DDBJ databases">
        <title>The genome sequence of a newly discovered highly antifungal drug resistant Aspergillus species, Aspergillus tanneri NIH 1004.</title>
        <authorList>
            <person name="Mounaud S."/>
            <person name="Singh I."/>
            <person name="Joardar V."/>
            <person name="Pakala S."/>
            <person name="Pakala S."/>
            <person name="Venepally P."/>
            <person name="Hoover J."/>
            <person name="Nierman W."/>
            <person name="Chung J."/>
            <person name="Losada L."/>
        </authorList>
    </citation>
    <scope>NUCLEOTIDE SEQUENCE [LARGE SCALE GENOMIC DNA]</scope>
    <source>
        <strain evidence="6 7">NIH1004</strain>
    </source>
</reference>
<dbReference type="EMBL" id="SOSA01000314">
    <property type="protein sequence ID" value="THC92711.1"/>
    <property type="molecule type" value="Genomic_DNA"/>
</dbReference>
<dbReference type="InterPro" id="IPR002523">
    <property type="entry name" value="MgTranspt_CorA/ZnTranspt_ZntB"/>
</dbReference>
<keyword evidence="7" id="KW-1185">Reference proteome</keyword>
<organism evidence="6 7">
    <name type="scientific">Aspergillus tanneri</name>
    <dbReference type="NCBI Taxonomy" id="1220188"/>
    <lineage>
        <taxon>Eukaryota</taxon>
        <taxon>Fungi</taxon>
        <taxon>Dikarya</taxon>
        <taxon>Ascomycota</taxon>
        <taxon>Pezizomycotina</taxon>
        <taxon>Eurotiomycetes</taxon>
        <taxon>Eurotiomycetidae</taxon>
        <taxon>Eurotiales</taxon>
        <taxon>Aspergillaceae</taxon>
        <taxon>Aspergillus</taxon>
        <taxon>Aspergillus subgen. Circumdati</taxon>
    </lineage>
</organism>
<dbReference type="GO" id="GO:0046873">
    <property type="term" value="F:metal ion transmembrane transporter activity"/>
    <property type="evidence" value="ECO:0007669"/>
    <property type="project" value="InterPro"/>
</dbReference>
<dbReference type="Pfam" id="PF01544">
    <property type="entry name" value="CorA"/>
    <property type="match status" value="1"/>
</dbReference>
<proteinExistence type="predicted"/>
<dbReference type="Gene3D" id="1.20.58.340">
    <property type="entry name" value="Magnesium transport protein CorA, transmembrane region"/>
    <property type="match status" value="1"/>
</dbReference>
<evidence type="ECO:0000256" key="2">
    <source>
        <dbReference type="ARBA" id="ARBA00022692"/>
    </source>
</evidence>
<keyword evidence="4 5" id="KW-0472">Membrane</keyword>
<evidence type="ECO:0000256" key="3">
    <source>
        <dbReference type="ARBA" id="ARBA00022989"/>
    </source>
</evidence>
<dbReference type="VEuPathDB" id="FungiDB:EYZ11_007818"/>
<dbReference type="InterPro" id="IPR045863">
    <property type="entry name" value="CorA_TM1_TM2"/>
</dbReference>
<evidence type="ECO:0000313" key="6">
    <source>
        <dbReference type="EMBL" id="THC92711.1"/>
    </source>
</evidence>
<sequence>MPPFTRQLEAGDYDAILPHLRYPTFLTRPEQSNIYVYDSGSSIEHHVFTNSDMFEGHILTRPKPETRIVIGPAFFDLLLAFGDKPQSSGAGHGGMTVTHRGDGSYGKLSSDNKWARPMDYPTNIPCSKVQQHLEAAIREQRDELFSDWFALHSVVLSSYLGNWRWCIGKLGEEVEKSVDTALTFDPADTEDNKRNLISLLKPQYLGDKLLPLSSRLGVALDIVQKLKNVNTNIYSRRLTSDTSSKHAADELEYYTTVLQGYLGSISVLEKKVQGVSDLLAVSLNVNYQAVAVEINNKMLKLTDAAFDDNATVKVVTLVTLIYLPASFVSTLLGMNLFEFDGGNGRGFTISGQFWIFVVIAVPLTLLTLAAWYLIIRRRSRLRAKSKDHDMEKAQ</sequence>
<name>A0A4S3JHM7_9EURO</name>
<dbReference type="SUPFAM" id="SSF144083">
    <property type="entry name" value="Magnesium transport protein CorA, transmembrane region"/>
    <property type="match status" value="1"/>
</dbReference>
<feature type="transmembrane region" description="Helical" evidence="5">
    <location>
        <begin position="353"/>
        <end position="375"/>
    </location>
</feature>
<dbReference type="STRING" id="1220188.A0A4S3JHM7"/>
<dbReference type="Proteomes" id="UP000308092">
    <property type="component" value="Unassembled WGS sequence"/>
</dbReference>